<comment type="caution">
    <text evidence="4">The sequence shown here is derived from an EMBL/GenBank/DDBJ whole genome shotgun (WGS) entry which is preliminary data.</text>
</comment>
<dbReference type="CDD" id="cd18809">
    <property type="entry name" value="SF1_C_RecD"/>
    <property type="match status" value="1"/>
</dbReference>
<dbReference type="InterPro" id="IPR055446">
    <property type="entry name" value="RecD2_N_OB"/>
</dbReference>
<dbReference type="InterPro" id="IPR003593">
    <property type="entry name" value="AAA+_ATPase"/>
</dbReference>
<evidence type="ECO:0000256" key="2">
    <source>
        <dbReference type="ARBA" id="ARBA00022840"/>
    </source>
</evidence>
<reference evidence="4 5" key="1">
    <citation type="submission" date="2019-05" db="EMBL/GenBank/DDBJ databases">
        <title>Verrucobacter flavum gen. nov., sp. nov. a new member of the family Verrucomicrobiaceae.</title>
        <authorList>
            <person name="Szuroczki S."/>
            <person name="Abbaszade G."/>
            <person name="Szabo A."/>
            <person name="Felfoldi T."/>
            <person name="Schumann P."/>
            <person name="Boka K."/>
            <person name="Keki Z."/>
            <person name="Toumi M."/>
            <person name="Toth E."/>
        </authorList>
    </citation>
    <scope>NUCLEOTIDE SEQUENCE [LARGE SCALE GENOMIC DNA]</scope>
    <source>
        <strain evidence="4 5">MG-N-17</strain>
    </source>
</reference>
<keyword evidence="4" id="KW-0347">Helicase</keyword>
<keyword evidence="2" id="KW-0067">ATP-binding</keyword>
<dbReference type="Pfam" id="PF23139">
    <property type="entry name" value="OB_YrrC"/>
    <property type="match status" value="1"/>
</dbReference>
<keyword evidence="1" id="KW-0547">Nucleotide-binding</keyword>
<dbReference type="Pfam" id="PF14520">
    <property type="entry name" value="HHH_5"/>
    <property type="match status" value="1"/>
</dbReference>
<dbReference type="OrthoDB" id="9803432at2"/>
<dbReference type="GO" id="GO:0043139">
    <property type="term" value="F:5'-3' DNA helicase activity"/>
    <property type="evidence" value="ECO:0007669"/>
    <property type="project" value="InterPro"/>
</dbReference>
<proteinExistence type="inferred from homology"/>
<protein>
    <submittedName>
        <fullName evidence="4">ATP-dependent RecD-like DNA helicase</fullName>
    </submittedName>
</protein>
<organism evidence="4 5">
    <name type="scientific">Phragmitibacter flavus</name>
    <dbReference type="NCBI Taxonomy" id="2576071"/>
    <lineage>
        <taxon>Bacteria</taxon>
        <taxon>Pseudomonadati</taxon>
        <taxon>Verrucomicrobiota</taxon>
        <taxon>Verrucomicrobiia</taxon>
        <taxon>Verrucomicrobiales</taxon>
        <taxon>Verrucomicrobiaceae</taxon>
        <taxon>Phragmitibacter</taxon>
    </lineage>
</organism>
<sequence length="729" mass="81107">MTSRPRPTPQSHATLSGVVERVTHHNEEDGYAILKIQPPGRSDLITVTGNVPRVVPGEKIEARGEWINNPEYGRQFKAATIHLSQPDTLQGLERYLGSGLIDGIGPKYAKRIVKKFGTTIFDIIENESARLEEVEGVGKKRRQEIRASWMKQKTMHDIMVFLHQRGISTSRAQRIHRTYGDQSLEILQTNPYQLADDIHGVGFKTADDIAAHMGIEKAAPQRLRAGLLHALETATTHGHNCLPRDLLISDAEKLLAVPPAELQPQLDQLLADDTLISDPVEKRDLIYLPTALQGEISIAKHLQNLLRSPSSYPPIDIDAALQWCAQTTKIQLAPSQQDAVRAALTQRVLIITGGPGVGKTTIINSILAILTAKNIKPILAAPTGRAAQRLAASTGHDASTMHRLLEFQGNGVWGHHHGRPLKGDLFVLDEASMIDTPLMAQYLSAIPTGAHLLIVGDADQLPSVGPGSVLQDLIASQKIPTVHLSEIFRQAAKSRIVTAAHAINQGKLPDLKPSPDSDFFFLEKSDPLTLQQTVLNLCHHRLPTKYPFDPIRDIQVLTPMNVNELGTRRFNQLLQNALNPPHEMKFEIERGNQLFRVGDKVIQTRNNYEKETFNGDIGHILRIDLDPITIHVRFEGNRDVTYEPIDLDQLQLAYAITIHKSQGSEFPCIIIPWSMSQFIMLERSLIYTALTRGRKLVIIVGEEKALNMAIQKTNSRKRWTGLRSRLTLP</sequence>
<dbReference type="NCBIfam" id="TIGR01448">
    <property type="entry name" value="recD_rel"/>
    <property type="match status" value="1"/>
</dbReference>
<keyword evidence="5" id="KW-1185">Reference proteome</keyword>
<dbReference type="Pfam" id="PF18335">
    <property type="entry name" value="SH3_13"/>
    <property type="match status" value="1"/>
</dbReference>
<dbReference type="Proteomes" id="UP000306196">
    <property type="component" value="Unassembled WGS sequence"/>
</dbReference>
<dbReference type="Pfam" id="PF13538">
    <property type="entry name" value="UvrD_C_2"/>
    <property type="match status" value="1"/>
</dbReference>
<dbReference type="InterPro" id="IPR041451">
    <property type="entry name" value="RecD2_SH13"/>
</dbReference>
<feature type="domain" description="AAA+ ATPase" evidence="3">
    <location>
        <begin position="345"/>
        <end position="635"/>
    </location>
</feature>
<dbReference type="InterPro" id="IPR027417">
    <property type="entry name" value="P-loop_NTPase"/>
</dbReference>
<dbReference type="HAMAP" id="MF_01488">
    <property type="entry name" value="RecD2"/>
    <property type="match status" value="1"/>
</dbReference>
<dbReference type="GO" id="GO:0003677">
    <property type="term" value="F:DNA binding"/>
    <property type="evidence" value="ECO:0007669"/>
    <property type="project" value="InterPro"/>
</dbReference>
<dbReference type="SUPFAM" id="SSF47781">
    <property type="entry name" value="RuvA domain 2-like"/>
    <property type="match status" value="1"/>
</dbReference>
<keyword evidence="4" id="KW-0378">Hydrolase</keyword>
<dbReference type="InterPro" id="IPR006345">
    <property type="entry name" value="RecD2"/>
</dbReference>
<dbReference type="InterPro" id="IPR029493">
    <property type="entry name" value="RecD2-like_HHH"/>
</dbReference>
<dbReference type="GO" id="GO:0006310">
    <property type="term" value="P:DNA recombination"/>
    <property type="evidence" value="ECO:0007669"/>
    <property type="project" value="InterPro"/>
</dbReference>
<name>A0A5R8KIK4_9BACT</name>
<dbReference type="Gene3D" id="3.40.50.300">
    <property type="entry name" value="P-loop containing nucleotide triphosphate hydrolases"/>
    <property type="match status" value="2"/>
</dbReference>
<dbReference type="GO" id="GO:0009338">
    <property type="term" value="C:exodeoxyribonuclease V complex"/>
    <property type="evidence" value="ECO:0007669"/>
    <property type="project" value="TreeGrafter"/>
</dbReference>
<evidence type="ECO:0000256" key="1">
    <source>
        <dbReference type="ARBA" id="ARBA00022741"/>
    </source>
</evidence>
<dbReference type="Pfam" id="PF13604">
    <property type="entry name" value="AAA_30"/>
    <property type="match status" value="1"/>
</dbReference>
<evidence type="ECO:0000259" key="3">
    <source>
        <dbReference type="SMART" id="SM00382"/>
    </source>
</evidence>
<accession>A0A5R8KIK4</accession>
<dbReference type="EMBL" id="VAUV01000002">
    <property type="protein sequence ID" value="TLD72144.1"/>
    <property type="molecule type" value="Genomic_DNA"/>
</dbReference>
<dbReference type="SUPFAM" id="SSF52540">
    <property type="entry name" value="P-loop containing nucleoside triphosphate hydrolases"/>
    <property type="match status" value="2"/>
</dbReference>
<evidence type="ECO:0000313" key="4">
    <source>
        <dbReference type="EMBL" id="TLD72144.1"/>
    </source>
</evidence>
<dbReference type="PANTHER" id="PTHR43788">
    <property type="entry name" value="DNA2/NAM7 HELICASE FAMILY MEMBER"/>
    <property type="match status" value="1"/>
</dbReference>
<dbReference type="SMART" id="SM00382">
    <property type="entry name" value="AAA"/>
    <property type="match status" value="1"/>
</dbReference>
<dbReference type="Pfam" id="PF14490">
    <property type="entry name" value="HHH_RecD2"/>
    <property type="match status" value="1"/>
</dbReference>
<dbReference type="GO" id="GO:0005524">
    <property type="term" value="F:ATP binding"/>
    <property type="evidence" value="ECO:0007669"/>
    <property type="project" value="UniProtKB-KW"/>
</dbReference>
<dbReference type="PANTHER" id="PTHR43788:SF6">
    <property type="entry name" value="DNA HELICASE B"/>
    <property type="match status" value="1"/>
</dbReference>
<gene>
    <name evidence="4" type="ORF">FEM03_01955</name>
</gene>
<dbReference type="AlphaFoldDB" id="A0A5R8KIK4"/>
<dbReference type="InterPro" id="IPR027785">
    <property type="entry name" value="UvrD-like_helicase_C"/>
</dbReference>
<dbReference type="GO" id="GO:0017116">
    <property type="term" value="F:single-stranded DNA helicase activity"/>
    <property type="evidence" value="ECO:0007669"/>
    <property type="project" value="TreeGrafter"/>
</dbReference>
<dbReference type="InterPro" id="IPR050534">
    <property type="entry name" value="Coronavir_polyprotein_1ab"/>
</dbReference>
<evidence type="ECO:0000313" key="5">
    <source>
        <dbReference type="Proteomes" id="UP000306196"/>
    </source>
</evidence>
<dbReference type="Gene3D" id="1.10.10.2220">
    <property type="match status" value="1"/>
</dbReference>
<dbReference type="Gene3D" id="1.10.150.20">
    <property type="entry name" value="5' to 3' exonuclease, C-terminal subdomain"/>
    <property type="match status" value="1"/>
</dbReference>
<dbReference type="RefSeq" id="WP_138084499.1">
    <property type="nucleotide sequence ID" value="NZ_VAUV01000002.1"/>
</dbReference>
<dbReference type="InterPro" id="IPR010994">
    <property type="entry name" value="RuvA_2-like"/>
</dbReference>
<dbReference type="CDD" id="cd17933">
    <property type="entry name" value="DEXSc_RecD-like"/>
    <property type="match status" value="1"/>
</dbReference>
<dbReference type="Gene3D" id="2.30.30.940">
    <property type="match status" value="1"/>
</dbReference>